<proteinExistence type="predicted"/>
<dbReference type="EMBL" id="JAKLTQ010000009">
    <property type="protein sequence ID" value="MCG2622905.1"/>
    <property type="molecule type" value="Genomic_DNA"/>
</dbReference>
<keyword evidence="3" id="KW-0186">Copper</keyword>
<evidence type="ECO:0000256" key="3">
    <source>
        <dbReference type="ARBA" id="ARBA00023008"/>
    </source>
</evidence>
<protein>
    <submittedName>
        <fullName evidence="5">Multicopper oxidase domain-containing protein</fullName>
    </submittedName>
</protein>
<evidence type="ECO:0000256" key="2">
    <source>
        <dbReference type="ARBA" id="ARBA00023002"/>
    </source>
</evidence>
<dbReference type="PANTHER" id="PTHR11709:SF394">
    <property type="entry name" value="FI03373P-RELATED"/>
    <property type="match status" value="1"/>
</dbReference>
<accession>A0ABS9L897</accession>
<gene>
    <name evidence="5" type="ORF">LVY72_13455</name>
</gene>
<dbReference type="InterPro" id="IPR011707">
    <property type="entry name" value="Cu-oxidase-like_N"/>
</dbReference>
<dbReference type="RefSeq" id="WP_237821676.1">
    <property type="nucleotide sequence ID" value="NZ_JAKLTQ010000009.1"/>
</dbReference>
<dbReference type="Gene3D" id="2.60.40.420">
    <property type="entry name" value="Cupredoxins - blue copper proteins"/>
    <property type="match status" value="2"/>
</dbReference>
<sequence>MSPLQIHINEGFLPMVDGALVYHRGFGDRPTSVQDPKPSLAVKPRVFTADGRIVASRLYPLNAAAPPKGRPEPALQDPANPGQFLVRRRFWASYFPERTLIAESGSTISLRVTNNLAQPHVLQFLDVGGTGVHRGTGSIAPGRTSTLEFEAPAPGTYVYCDPGADPKDPNKDPVQRVLGLFGALLVMDPRQAWRSHAAGPEFERQWVWILHNVDPAWARIASRQQIVDPQKTPVFPRYFTLNGRSGFQSLGISTDKELNRIREEDSLMSGSARQVDVRDFSQVTTADTLRTGQLMRFVNAGVVHHQLHFHGNHIWTVRRNGQDFPRSGGFVDAEGHVVLQQWEDVVEVHPLDRKDSVLPVRRPPETTDAVWNARRVDWDYPMHCHAEPSQVAVGGMYPGGLVGHWTVAAPVDVPEAGHVHELYRSQVDFSSDQIHEGHPETEFRQDPDVALDFKFFNRKMVFDDRGEFEMWTFETEDSGRIFPAPLVRLTEGDVFHGTVHPSKRVHTIHWHGIEPDPRNDGVGHTSFEVSGQYTYQWQPDVGRPGNPNFGASGTYFYHCHVNTTLHVQMGMFGPLIIDPKVHPRFPASAGARRAFVDGPEYDIDTETILVPYSVDPRWHQLNHAAGLSGDDAGLDRFQPRHFYLLGGEFAHPQKKEGPQLLSRIRANVVPHPVKKPTLLRLLNANYFPVDVRFTDAAGRPAVMAELISHDGRPFRDTSSPTGAAPPVRLMTSKLNFGAAERYDMLLKPPGPGTFWLTVTLMDWITRRVLFTRRIPITAQ</sequence>
<evidence type="ECO:0000313" key="6">
    <source>
        <dbReference type="Proteomes" id="UP001165368"/>
    </source>
</evidence>
<dbReference type="Proteomes" id="UP001165368">
    <property type="component" value="Unassembled WGS sequence"/>
</dbReference>
<dbReference type="Pfam" id="PF07732">
    <property type="entry name" value="Cu-oxidase_3"/>
    <property type="match status" value="1"/>
</dbReference>
<dbReference type="PANTHER" id="PTHR11709">
    <property type="entry name" value="MULTI-COPPER OXIDASE"/>
    <property type="match status" value="1"/>
</dbReference>
<reference evidence="5" key="1">
    <citation type="submission" date="2022-01" db="EMBL/GenBank/DDBJ databases">
        <authorList>
            <person name="Jo J.-H."/>
            <person name="Im W.-T."/>
        </authorList>
    </citation>
    <scope>NUCLEOTIDE SEQUENCE</scope>
    <source>
        <strain evidence="5">I2-34</strain>
    </source>
</reference>
<keyword evidence="2" id="KW-0560">Oxidoreductase</keyword>
<evidence type="ECO:0000313" key="5">
    <source>
        <dbReference type="EMBL" id="MCG2622905.1"/>
    </source>
</evidence>
<comment type="caution">
    <text evidence="5">The sequence shown here is derived from an EMBL/GenBank/DDBJ whole genome shotgun (WGS) entry which is preliminary data.</text>
</comment>
<keyword evidence="1" id="KW-0479">Metal-binding</keyword>
<name>A0ABS9L897_9MICC</name>
<feature type="domain" description="Plastocyanin-like" evidence="4">
    <location>
        <begin position="482"/>
        <end position="580"/>
    </location>
</feature>
<dbReference type="InterPro" id="IPR008972">
    <property type="entry name" value="Cupredoxin"/>
</dbReference>
<dbReference type="InterPro" id="IPR045087">
    <property type="entry name" value="Cu-oxidase_fam"/>
</dbReference>
<keyword evidence="6" id="KW-1185">Reference proteome</keyword>
<organism evidence="5 6">
    <name type="scientific">Arthrobacter hankyongi</name>
    <dbReference type="NCBI Taxonomy" id="2904801"/>
    <lineage>
        <taxon>Bacteria</taxon>
        <taxon>Bacillati</taxon>
        <taxon>Actinomycetota</taxon>
        <taxon>Actinomycetes</taxon>
        <taxon>Micrococcales</taxon>
        <taxon>Micrococcaceae</taxon>
        <taxon>Arthrobacter</taxon>
    </lineage>
</organism>
<evidence type="ECO:0000256" key="1">
    <source>
        <dbReference type="ARBA" id="ARBA00022723"/>
    </source>
</evidence>
<dbReference type="SUPFAM" id="SSF49503">
    <property type="entry name" value="Cupredoxins"/>
    <property type="match status" value="3"/>
</dbReference>
<evidence type="ECO:0000259" key="4">
    <source>
        <dbReference type="Pfam" id="PF07732"/>
    </source>
</evidence>